<dbReference type="Pfam" id="PF18758">
    <property type="entry name" value="KDZ"/>
    <property type="match status" value="1"/>
</dbReference>
<dbReference type="EMBL" id="JABBWD010000043">
    <property type="protein sequence ID" value="KAG1774225.1"/>
    <property type="molecule type" value="Genomic_DNA"/>
</dbReference>
<dbReference type="OrthoDB" id="2505969at2759"/>
<evidence type="ECO:0008006" key="3">
    <source>
        <dbReference type="Google" id="ProtNLM"/>
    </source>
</evidence>
<dbReference type="PANTHER" id="PTHR33096">
    <property type="entry name" value="CXC2 DOMAIN-CONTAINING PROTEIN"/>
    <property type="match status" value="1"/>
</dbReference>
<evidence type="ECO:0000313" key="2">
    <source>
        <dbReference type="Proteomes" id="UP000714275"/>
    </source>
</evidence>
<proteinExistence type="predicted"/>
<keyword evidence="2" id="KW-1185">Reference proteome</keyword>
<sequence length="756" mass="86039">MDGCSWMKGDESARIYASLSAGRSRATSARRGKVSPHVAIAVDSMGNHAASLCSAYHQTHRVCPTFSFQAQCKTLCFLHDIPYRPYLTTQLSAAFDVYVEILHRVEQRLCAALKRNTPHWRLLNSCPACFHVLEDEPKLEFNWLVSIDGNNSLKRWDSTIYGTSARLDSRKARSDFWIEPGTVDKFNGEAVPEEHTNWEDDPAAETNPGSFSCADRWKNTGPEVRKKMFSVFDELGIFIAVCRHRFVLLACDMIRSGELSKYLLAILDKLLTVYGKNGACAYDIGCAFTKTLGNSSLGPRVHQLGFRLMVGAFHGHAHNRKCQLDWHPVYIPGTGHSEGEGCEHVFSASNALARGTRHASKFHWHQTIEQHFAFWNNDKYAALSNFLWNHYREALKSVQILTAELTAIKDFPRYLEEEHAYLDSLKQLPARDQICIRYVEALDELAERRLVLFCYINVSNLKILGPIGTQHVKQPIMPSLASLLAAWRRFIKHSPKLASHAEALVAHVEIQLVVDARWEIGGPEYNQFKMEARLGKYRTALNELERLVVMRLFELSKLSLSGTGYKLCQQISKALQRRSEAIRNAINRYNIQAVALNPPRPKISWKDIADYSFIGEFDLLRHSRTDIWTNDWAKPAHCEATTKYFKLHQAHEEVTRLNVEIRRLCTAMHTEEIQTTAVIQDLLISDQTLAHELQHHWCSRAAINAVHTYRLNSVTQNVDDIGAIISSDYTDMDAIDCEEHDTTTEDMADFLHSIID</sequence>
<name>A0A9P7CZ21_9AGAM</name>
<dbReference type="PANTHER" id="PTHR33096:SF1">
    <property type="entry name" value="CXC1-LIKE CYSTEINE CLUSTER ASSOCIATED WITH KDZ TRANSPOSASES DOMAIN-CONTAINING PROTEIN"/>
    <property type="match status" value="1"/>
</dbReference>
<gene>
    <name evidence="1" type="ORF">EV702DRAFT_1180815</name>
</gene>
<dbReference type="InterPro" id="IPR040521">
    <property type="entry name" value="KDZ"/>
</dbReference>
<dbReference type="Proteomes" id="UP000714275">
    <property type="component" value="Unassembled WGS sequence"/>
</dbReference>
<reference evidence="1" key="1">
    <citation type="journal article" date="2020" name="New Phytol.">
        <title>Comparative genomics reveals dynamic genome evolution in host specialist ectomycorrhizal fungi.</title>
        <authorList>
            <person name="Lofgren L.A."/>
            <person name="Nguyen N.H."/>
            <person name="Vilgalys R."/>
            <person name="Ruytinx J."/>
            <person name="Liao H.L."/>
            <person name="Branco S."/>
            <person name="Kuo A."/>
            <person name="LaButti K."/>
            <person name="Lipzen A."/>
            <person name="Andreopoulos W."/>
            <person name="Pangilinan J."/>
            <person name="Riley R."/>
            <person name="Hundley H."/>
            <person name="Na H."/>
            <person name="Barry K."/>
            <person name="Grigoriev I.V."/>
            <person name="Stajich J.E."/>
            <person name="Kennedy P.G."/>
        </authorList>
    </citation>
    <scope>NUCLEOTIDE SEQUENCE</scope>
    <source>
        <strain evidence="1">DOB743</strain>
    </source>
</reference>
<organism evidence="1 2">
    <name type="scientific">Suillus placidus</name>
    <dbReference type="NCBI Taxonomy" id="48579"/>
    <lineage>
        <taxon>Eukaryota</taxon>
        <taxon>Fungi</taxon>
        <taxon>Dikarya</taxon>
        <taxon>Basidiomycota</taxon>
        <taxon>Agaricomycotina</taxon>
        <taxon>Agaricomycetes</taxon>
        <taxon>Agaricomycetidae</taxon>
        <taxon>Boletales</taxon>
        <taxon>Suillineae</taxon>
        <taxon>Suillaceae</taxon>
        <taxon>Suillus</taxon>
    </lineage>
</organism>
<evidence type="ECO:0000313" key="1">
    <source>
        <dbReference type="EMBL" id="KAG1774225.1"/>
    </source>
</evidence>
<accession>A0A9P7CZ21</accession>
<protein>
    <recommendedName>
        <fullName evidence="3">CxC1-like cysteine cluster associated with KDZ transposases domain-containing protein</fullName>
    </recommendedName>
</protein>
<dbReference type="AlphaFoldDB" id="A0A9P7CZ21"/>
<comment type="caution">
    <text evidence="1">The sequence shown here is derived from an EMBL/GenBank/DDBJ whole genome shotgun (WGS) entry which is preliminary data.</text>
</comment>